<accession>A0ABZ0SHH2</accession>
<name>A0ABZ0SHH2_9GAMM</name>
<dbReference type="Pfam" id="PF02518">
    <property type="entry name" value="HATPase_c"/>
    <property type="match status" value="1"/>
</dbReference>
<dbReference type="InterPro" id="IPR036890">
    <property type="entry name" value="HATPase_C_sf"/>
</dbReference>
<feature type="domain" description="Histidine kinase" evidence="2">
    <location>
        <begin position="11"/>
        <end position="227"/>
    </location>
</feature>
<dbReference type="Gene3D" id="3.30.565.10">
    <property type="entry name" value="Histidine kinase-like ATPase, C-terminal domain"/>
    <property type="match status" value="1"/>
</dbReference>
<evidence type="ECO:0000259" key="2">
    <source>
        <dbReference type="PROSITE" id="PS50109"/>
    </source>
</evidence>
<dbReference type="Proteomes" id="UP001432180">
    <property type="component" value="Chromosome"/>
</dbReference>
<reference evidence="3 4" key="1">
    <citation type="journal article" date="2023" name="Microorganisms">
        <title>Thiorhodovibrio frisius and Trv. litoralis spp. nov., Two Novel Members from a Clade of Fastidious Purple Sulfur Bacteria That Exhibit Unique Red-Shifted Light-Harvesting Capabilities.</title>
        <authorList>
            <person name="Methner A."/>
            <person name="Kuzyk S.B."/>
            <person name="Petersen J."/>
            <person name="Bauer S."/>
            <person name="Brinkmann H."/>
            <person name="Sichau K."/>
            <person name="Wanner G."/>
            <person name="Wolf J."/>
            <person name="Neumann-Schaal M."/>
            <person name="Henke P."/>
            <person name="Tank M."/>
            <person name="Sproer C."/>
            <person name="Bunk B."/>
            <person name="Overmann J."/>
        </authorList>
    </citation>
    <scope>NUCLEOTIDE SEQUENCE [LARGE SCALE GENOMIC DNA]</scope>
    <source>
        <strain evidence="3 4">DSM 6702</strain>
    </source>
</reference>
<keyword evidence="4" id="KW-1185">Reference proteome</keyword>
<dbReference type="RefSeq" id="WP_328985252.1">
    <property type="nucleotide sequence ID" value="NZ_CP121472.1"/>
</dbReference>
<evidence type="ECO:0000313" key="3">
    <source>
        <dbReference type="EMBL" id="WPL19512.1"/>
    </source>
</evidence>
<dbReference type="InterPro" id="IPR005467">
    <property type="entry name" value="His_kinase_dom"/>
</dbReference>
<sequence length="227" mass="25255">MAMDFSDMLASSIHDIKNSLSLISTTLAEMIGNEENTFADPRQASLLQHEVQRVNHNLVQLLSLYKLGDDGLTVDVDEHNLEELFLECMANNQAVCHALGIELSYECDPMLSGFFDLEMVRSVIDSTIGNARRYAGKNIHLSAREESGFLVIRIEDDGRGFPSELLHRGGTNEQLLMGNPRASGRTRLGLLFAEKISDLHRSGERKGHIEVRNGCNLPGGCFELWLP</sequence>
<keyword evidence="1" id="KW-0597">Phosphoprotein</keyword>
<dbReference type="SUPFAM" id="SSF55874">
    <property type="entry name" value="ATPase domain of HSP90 chaperone/DNA topoisomerase II/histidine kinase"/>
    <property type="match status" value="1"/>
</dbReference>
<protein>
    <submittedName>
        <fullName evidence="3">Sensor protein RstB</fullName>
    </submittedName>
</protein>
<evidence type="ECO:0000256" key="1">
    <source>
        <dbReference type="ARBA" id="ARBA00022553"/>
    </source>
</evidence>
<proteinExistence type="predicted"/>
<gene>
    <name evidence="3" type="ORF">Thiowin_04643</name>
</gene>
<dbReference type="InterPro" id="IPR003594">
    <property type="entry name" value="HATPase_dom"/>
</dbReference>
<dbReference type="PANTHER" id="PTHR43547">
    <property type="entry name" value="TWO-COMPONENT HISTIDINE KINASE"/>
    <property type="match status" value="1"/>
</dbReference>
<dbReference type="PROSITE" id="PS50109">
    <property type="entry name" value="HIS_KIN"/>
    <property type="match status" value="1"/>
</dbReference>
<dbReference type="EMBL" id="CP121472">
    <property type="protein sequence ID" value="WPL19512.1"/>
    <property type="molecule type" value="Genomic_DNA"/>
</dbReference>
<organism evidence="3 4">
    <name type="scientific">Thiorhodovibrio winogradskyi</name>
    <dbReference type="NCBI Taxonomy" id="77007"/>
    <lineage>
        <taxon>Bacteria</taxon>
        <taxon>Pseudomonadati</taxon>
        <taxon>Pseudomonadota</taxon>
        <taxon>Gammaproteobacteria</taxon>
        <taxon>Chromatiales</taxon>
        <taxon>Chromatiaceae</taxon>
        <taxon>Thiorhodovibrio</taxon>
    </lineage>
</organism>
<dbReference type="PANTHER" id="PTHR43547:SF2">
    <property type="entry name" value="HYBRID SIGNAL TRANSDUCTION HISTIDINE KINASE C"/>
    <property type="match status" value="1"/>
</dbReference>
<evidence type="ECO:0000313" key="4">
    <source>
        <dbReference type="Proteomes" id="UP001432180"/>
    </source>
</evidence>